<evidence type="ECO:0000313" key="2">
    <source>
        <dbReference type="EMBL" id="EFC44051.1"/>
    </source>
</evidence>
<dbReference type="EMBL" id="GG738870">
    <property type="protein sequence ID" value="EFC44051.1"/>
    <property type="molecule type" value="Genomic_DNA"/>
</dbReference>
<protein>
    <submittedName>
        <fullName evidence="2">Predicted protein</fullName>
    </submittedName>
</protein>
<keyword evidence="3" id="KW-1185">Reference proteome</keyword>
<dbReference type="RefSeq" id="XP_002676795.1">
    <property type="nucleotide sequence ID" value="XM_002676749.1"/>
</dbReference>
<organism evidence="3">
    <name type="scientific">Naegleria gruberi</name>
    <name type="common">Amoeba</name>
    <dbReference type="NCBI Taxonomy" id="5762"/>
    <lineage>
        <taxon>Eukaryota</taxon>
        <taxon>Discoba</taxon>
        <taxon>Heterolobosea</taxon>
        <taxon>Tetramitia</taxon>
        <taxon>Eutetramitia</taxon>
        <taxon>Vahlkampfiidae</taxon>
        <taxon>Naegleria</taxon>
    </lineage>
</organism>
<dbReference type="PANTHER" id="PTHR11440">
    <property type="entry name" value="LECITHIN-CHOLESTEROL ACYLTRANSFERASE-RELATED"/>
    <property type="match status" value="1"/>
</dbReference>
<dbReference type="OrthoDB" id="190846at2759"/>
<dbReference type="InterPro" id="IPR029058">
    <property type="entry name" value="AB_hydrolase_fold"/>
</dbReference>
<accession>D2VGF2</accession>
<reference evidence="2 3" key="1">
    <citation type="journal article" date="2010" name="Cell">
        <title>The genome of Naegleria gruberi illuminates early eukaryotic versatility.</title>
        <authorList>
            <person name="Fritz-Laylin L.K."/>
            <person name="Prochnik S.E."/>
            <person name="Ginger M.L."/>
            <person name="Dacks J.B."/>
            <person name="Carpenter M.L."/>
            <person name="Field M.C."/>
            <person name="Kuo A."/>
            <person name="Paredez A."/>
            <person name="Chapman J."/>
            <person name="Pham J."/>
            <person name="Shu S."/>
            <person name="Neupane R."/>
            <person name="Cipriano M."/>
            <person name="Mancuso J."/>
            <person name="Tu H."/>
            <person name="Salamov A."/>
            <person name="Lindquist E."/>
            <person name="Shapiro H."/>
            <person name="Lucas S."/>
            <person name="Grigoriev I.V."/>
            <person name="Cande W.Z."/>
            <person name="Fulton C."/>
            <person name="Rokhsar D.S."/>
            <person name="Dawson S.C."/>
        </authorList>
    </citation>
    <scope>NUCLEOTIDE SEQUENCE [LARGE SCALE GENOMIC DNA]</scope>
    <source>
        <strain evidence="2 3">NEG-M</strain>
    </source>
</reference>
<evidence type="ECO:0000256" key="1">
    <source>
        <dbReference type="SAM" id="SignalP"/>
    </source>
</evidence>
<sequence length="462" mass="52364">MSSNLIAQLFTALFVVIICLSLTVHSLPIPVITRQRASEIWKTFKGPPNPRRAISTNNSTTLSPLILLGGFGGSALNAQRTNAKEPHFWCESTTSEPFQVWANLNELIPHVTEECTVHDLTLDLRGQPRKLHPLDAGVSITGKDVGGLSGVNYITNYEFINQAVYMELLTSYLIKHGGYIGGKTLRAMTYDWRTGPIEWKSKRMNNTGGDYDILQKLVEDTYYLNNGTQVSLLGHSLGAPFTQLFLATHVSKEWKQKFIKQFISVSGSYDGEIQSPILHMTGDTYGLFFLSREQFKKMVRTFGSPSYMYPLKTPFTNYPMFQYTNNQTNQKANYFATVESYGQFMKDASMTNGWELFMQESQSILDIKFAAPGVPTQCIYGSNNWTPTQYSYTGPKRMEELTSADIQASRWERGDDTLPDYCLEMCSQFKQEEKIETTVLPGAHHIGIMMEERFFIKLLEIL</sequence>
<dbReference type="eggNOG" id="KOG2369">
    <property type="taxonomic scope" value="Eukaryota"/>
</dbReference>
<dbReference type="Proteomes" id="UP000006671">
    <property type="component" value="Unassembled WGS sequence"/>
</dbReference>
<dbReference type="OMA" id="CGIHENE"/>
<name>D2VGF2_NAEGR</name>
<feature type="chain" id="PRO_5003037560" evidence="1">
    <location>
        <begin position="27"/>
        <end position="462"/>
    </location>
</feature>
<dbReference type="GO" id="GO:0006629">
    <property type="term" value="P:lipid metabolic process"/>
    <property type="evidence" value="ECO:0007669"/>
    <property type="project" value="InterPro"/>
</dbReference>
<keyword evidence="1" id="KW-0732">Signal</keyword>
<dbReference type="VEuPathDB" id="AmoebaDB:NAEGRDRAFT_67955"/>
<evidence type="ECO:0000313" key="3">
    <source>
        <dbReference type="Proteomes" id="UP000006671"/>
    </source>
</evidence>
<dbReference type="STRING" id="5762.D2VGF2"/>
<dbReference type="InParanoid" id="D2VGF2"/>
<dbReference type="AlphaFoldDB" id="D2VGF2"/>
<dbReference type="GO" id="GO:0008374">
    <property type="term" value="F:O-acyltransferase activity"/>
    <property type="evidence" value="ECO:0007669"/>
    <property type="project" value="InterPro"/>
</dbReference>
<dbReference type="Pfam" id="PF02450">
    <property type="entry name" value="LCAT"/>
    <property type="match status" value="1"/>
</dbReference>
<dbReference type="SUPFAM" id="SSF53474">
    <property type="entry name" value="alpha/beta-Hydrolases"/>
    <property type="match status" value="1"/>
</dbReference>
<dbReference type="FunCoup" id="D2VGF2">
    <property type="interactions" value="158"/>
</dbReference>
<proteinExistence type="predicted"/>
<dbReference type="GeneID" id="8850092"/>
<dbReference type="InterPro" id="IPR003386">
    <property type="entry name" value="LACT/PDAT_acylTrfase"/>
</dbReference>
<dbReference type="KEGG" id="ngr:NAEGRDRAFT_67955"/>
<feature type="signal peptide" evidence="1">
    <location>
        <begin position="1"/>
        <end position="26"/>
    </location>
</feature>
<gene>
    <name evidence="2" type="ORF">NAEGRDRAFT_67955</name>
</gene>
<dbReference type="Gene3D" id="3.40.50.1820">
    <property type="entry name" value="alpha/beta hydrolase"/>
    <property type="match status" value="1"/>
</dbReference>